<proteinExistence type="predicted"/>
<gene>
    <name evidence="4" type="ORF">FCL38_00710</name>
    <name evidence="3" type="ORF">FHS02_002461</name>
</gene>
<sequence length="513" mass="57009">MDWTAGYTSDIEYTAGFYREQSPTWLNLVCILNGCEPVALDQPFTYFDLGCGRGLTAQILAAGNPNGRFFAADFNPSHVASANRLTGLAQLENLTLLENSFEELANGCVDLPPLDFITMHGVYTWVNEENRRHIVSFVNRYLKPGGVVYVSYNAMPGWAAALPLQRLVVEYAGLFPNRSDQTIKGASELVDALVHAQAAYLTQNPALSIRTHTLRTANPNYLVHEYMHRDWKPLFHADVARNFASAKMTFIGSADLPFAYPSLFLNEEMAALLEQINTPEVRETLKDYFWNTSFRKDVFVRGQNRIGLVRQGELLEQVGLVLMVPRTAATAEIKLTVGDFSPETVLYDAVLDAIAVRPHTLGELAKIPALNVLSMQELAQIAVLLCASNQVELYNSANVISGCEKAKLLNNVLAAQVRYGDEHAAFCSPLLGSGVAADSIERLFYLALSQGVAEDEPVTLARHVWQTMAPIRRRMFREGSAQRSEIDNLPELKLLAEKFAAEKIPVWRLLNIL</sequence>
<evidence type="ECO:0000259" key="2">
    <source>
        <dbReference type="Pfam" id="PF10119"/>
    </source>
</evidence>
<feature type="domain" description="Methyltransferase regulatory" evidence="2">
    <location>
        <begin position="218"/>
        <end position="301"/>
    </location>
</feature>
<evidence type="ECO:0000259" key="1">
    <source>
        <dbReference type="Pfam" id="PF08242"/>
    </source>
</evidence>
<evidence type="ECO:0000313" key="5">
    <source>
        <dbReference type="Proteomes" id="UP000298763"/>
    </source>
</evidence>
<dbReference type="EMBL" id="CP040017">
    <property type="protein sequence ID" value="QCP09122.1"/>
    <property type="molecule type" value="Genomic_DNA"/>
</dbReference>
<dbReference type="Gene3D" id="3.40.50.150">
    <property type="entry name" value="Vaccinia Virus protein VP39"/>
    <property type="match status" value="1"/>
</dbReference>
<dbReference type="EMBL" id="JACHXS010000004">
    <property type="protein sequence ID" value="MBB3221651.1"/>
    <property type="molecule type" value="Genomic_DNA"/>
</dbReference>
<evidence type="ECO:0000313" key="6">
    <source>
        <dbReference type="Proteomes" id="UP000584325"/>
    </source>
</evidence>
<organism evidence="3 6">
    <name type="scientific">Pseudoduganella umbonata</name>
    <dbReference type="NCBI Taxonomy" id="864828"/>
    <lineage>
        <taxon>Bacteria</taxon>
        <taxon>Pseudomonadati</taxon>
        <taxon>Pseudomonadota</taxon>
        <taxon>Betaproteobacteria</taxon>
        <taxon>Burkholderiales</taxon>
        <taxon>Oxalobacteraceae</taxon>
        <taxon>Telluria group</taxon>
        <taxon>Pseudoduganella</taxon>
    </lineage>
</organism>
<keyword evidence="3" id="KW-0489">Methyltransferase</keyword>
<dbReference type="Pfam" id="PF10119">
    <property type="entry name" value="MethyTransf_Reg"/>
    <property type="match status" value="1"/>
</dbReference>
<accession>A0A4P8HLE3</accession>
<dbReference type="SUPFAM" id="SSF53335">
    <property type="entry name" value="S-adenosyl-L-methionine-dependent methyltransferases"/>
    <property type="match status" value="1"/>
</dbReference>
<reference evidence="4 5" key="1">
    <citation type="submission" date="2019-05" db="EMBL/GenBank/DDBJ databases">
        <title>Draft Genome Sequences of Six Type Strains of the Genus Massilia.</title>
        <authorList>
            <person name="Miess H."/>
            <person name="Frediansyhah A."/>
            <person name="Gross H."/>
        </authorList>
    </citation>
    <scope>NUCLEOTIDE SEQUENCE [LARGE SCALE GENOMIC DNA]</scope>
    <source>
        <strain evidence="4 5">DSMZ 26121</strain>
    </source>
</reference>
<feature type="domain" description="Methyltransferase type 12" evidence="1">
    <location>
        <begin position="48"/>
        <end position="148"/>
    </location>
</feature>
<dbReference type="RefSeq" id="WP_137312011.1">
    <property type="nucleotide sequence ID" value="NZ_CP040017.1"/>
</dbReference>
<name>A0A4P8HLE3_9BURK</name>
<dbReference type="InterPro" id="IPR018773">
    <property type="entry name" value="MeTrfase_reg_dom_prd"/>
</dbReference>
<dbReference type="InterPro" id="IPR013217">
    <property type="entry name" value="Methyltransf_12"/>
</dbReference>
<reference evidence="3 6" key="2">
    <citation type="submission" date="2020-08" db="EMBL/GenBank/DDBJ databases">
        <title>Genomic Encyclopedia of Type Strains, Phase III (KMG-III): the genomes of soil and plant-associated and newly described type strains.</title>
        <authorList>
            <person name="Whitman W."/>
        </authorList>
    </citation>
    <scope>NUCLEOTIDE SEQUENCE [LARGE SCALE GENOMIC DNA]</scope>
    <source>
        <strain evidence="3 6">CECT 7753</strain>
    </source>
</reference>
<dbReference type="Proteomes" id="UP000298763">
    <property type="component" value="Chromosome"/>
</dbReference>
<dbReference type="Proteomes" id="UP000584325">
    <property type="component" value="Unassembled WGS sequence"/>
</dbReference>
<dbReference type="GO" id="GO:0032259">
    <property type="term" value="P:methylation"/>
    <property type="evidence" value="ECO:0007669"/>
    <property type="project" value="UniProtKB-KW"/>
</dbReference>
<dbReference type="Pfam" id="PF08242">
    <property type="entry name" value="Methyltransf_12"/>
    <property type="match status" value="1"/>
</dbReference>
<evidence type="ECO:0000313" key="3">
    <source>
        <dbReference type="EMBL" id="MBB3221651.1"/>
    </source>
</evidence>
<keyword evidence="5" id="KW-1185">Reference proteome</keyword>
<dbReference type="GO" id="GO:0008168">
    <property type="term" value="F:methyltransferase activity"/>
    <property type="evidence" value="ECO:0007669"/>
    <property type="project" value="UniProtKB-KW"/>
</dbReference>
<keyword evidence="3" id="KW-0808">Transferase</keyword>
<dbReference type="InterPro" id="IPR029063">
    <property type="entry name" value="SAM-dependent_MTases_sf"/>
</dbReference>
<evidence type="ECO:0000313" key="4">
    <source>
        <dbReference type="EMBL" id="QCP09122.1"/>
    </source>
</evidence>
<dbReference type="AlphaFoldDB" id="A0A4P8HLE3"/>
<protein>
    <submittedName>
        <fullName evidence="4">Methyltransferase domain-containing protein</fullName>
    </submittedName>
    <submittedName>
        <fullName evidence="3">SAM-dependent methyltransferase</fullName>
    </submittedName>
</protein>
<dbReference type="CDD" id="cd02440">
    <property type="entry name" value="AdoMet_MTases"/>
    <property type="match status" value="1"/>
</dbReference>
<dbReference type="OrthoDB" id="323463at2"/>